<reference evidence="1" key="1">
    <citation type="journal article" date="2014" name="BMC Genomics">
        <title>Characterizing the developmental transcriptome of the oriental fruit fly, Bactrocera dorsalis (Diptera: Tephritidae) through comparative genomic analysis with Drosophila melanogaster utilizing modENCODE datasets.</title>
        <authorList>
            <person name="Geib S.M."/>
            <person name="Calla B."/>
            <person name="Hall B."/>
            <person name="Hou S."/>
            <person name="Manoukis N.C."/>
        </authorList>
    </citation>
    <scope>NUCLEOTIDE SEQUENCE</scope>
    <source>
        <strain evidence="1">Punador</strain>
    </source>
</reference>
<accession>A0A034WEN2</accession>
<dbReference type="OrthoDB" id="7967368at2759"/>
<organism evidence="1">
    <name type="scientific">Bactrocera dorsalis</name>
    <name type="common">Oriental fruit fly</name>
    <name type="synonym">Dacus dorsalis</name>
    <dbReference type="NCBI Taxonomy" id="27457"/>
    <lineage>
        <taxon>Eukaryota</taxon>
        <taxon>Metazoa</taxon>
        <taxon>Ecdysozoa</taxon>
        <taxon>Arthropoda</taxon>
        <taxon>Hexapoda</taxon>
        <taxon>Insecta</taxon>
        <taxon>Pterygota</taxon>
        <taxon>Neoptera</taxon>
        <taxon>Endopterygota</taxon>
        <taxon>Diptera</taxon>
        <taxon>Brachycera</taxon>
        <taxon>Muscomorpha</taxon>
        <taxon>Tephritoidea</taxon>
        <taxon>Tephritidae</taxon>
        <taxon>Bactrocera</taxon>
        <taxon>Bactrocera</taxon>
    </lineage>
</organism>
<feature type="non-terminal residue" evidence="1">
    <location>
        <position position="1"/>
    </location>
</feature>
<evidence type="ECO:0000313" key="1">
    <source>
        <dbReference type="EMBL" id="JAC52605.1"/>
    </source>
</evidence>
<protein>
    <submittedName>
        <fullName evidence="1">Uncharacterized protein</fullName>
    </submittedName>
</protein>
<proteinExistence type="predicted"/>
<dbReference type="AlphaFoldDB" id="A0A034WEN2"/>
<name>A0A034WEN2_BACDO</name>
<sequence>REYSSLDEIHNYSSVIPNQMARVPIHNYFAVFLLVIALACINAEGTGDPEIDIETFGSRNQLLDSIFNDSLVVTEYLFGRSEELCEKLIDDEMYRNETSEELESRDDVVKNCRRRVVERLYPTGGRYGSKTEETLWHKYGLANIQKMVNQKYEEFFAEIVQRMDDYVKGLTPEQQTRTTARNLRKWSSKIKDAPTLSMKNMFYNSCMRFYYFERGV</sequence>
<dbReference type="EMBL" id="GAKP01006347">
    <property type="protein sequence ID" value="JAC52605.1"/>
    <property type="molecule type" value="Transcribed_RNA"/>
</dbReference>